<protein>
    <submittedName>
        <fullName evidence="15">Protein tyrosine kinase</fullName>
    </submittedName>
</protein>
<dbReference type="GO" id="GO:0005886">
    <property type="term" value="C:plasma membrane"/>
    <property type="evidence" value="ECO:0007669"/>
    <property type="project" value="TreeGrafter"/>
</dbReference>
<evidence type="ECO:0000256" key="4">
    <source>
        <dbReference type="ARBA" id="ARBA00022777"/>
    </source>
</evidence>
<accession>Q7YXV8</accession>
<reference evidence="15" key="2">
    <citation type="journal article" date="2001" name="Gene">
        <title>Sponge homologs of vertebrate protein tyrosine kinases and frequent domain shufflings in the early evolution of animals before the parazoan-eumetazoan split.</title>
        <authorList>
            <person name="Suga H."/>
            <person name="Katoh K."/>
            <person name="Miyata T."/>
        </authorList>
    </citation>
    <scope>NUCLEOTIDE SEQUENCE</scope>
</reference>
<evidence type="ECO:0000256" key="5">
    <source>
        <dbReference type="ARBA" id="ARBA00022840"/>
    </source>
</evidence>
<evidence type="ECO:0000259" key="13">
    <source>
        <dbReference type="PROSITE" id="PS50011"/>
    </source>
</evidence>
<keyword evidence="7" id="KW-1015">Disulfide bond</keyword>
<dbReference type="EMBL" id="AB006557">
    <property type="protein sequence ID" value="BAA81711.3"/>
    <property type="molecule type" value="mRNA"/>
</dbReference>
<keyword evidence="2" id="KW-0808">Transferase</keyword>
<dbReference type="Gene3D" id="3.30.200.20">
    <property type="entry name" value="Phosphorylase Kinase, domain 1"/>
    <property type="match status" value="1"/>
</dbReference>
<keyword evidence="11" id="KW-0472">Membrane</keyword>
<evidence type="ECO:0000256" key="10">
    <source>
        <dbReference type="PROSITE-ProRule" id="PRU10141"/>
    </source>
</evidence>
<evidence type="ECO:0000256" key="12">
    <source>
        <dbReference type="SAM" id="SignalP"/>
    </source>
</evidence>
<evidence type="ECO:0000256" key="11">
    <source>
        <dbReference type="SAM" id="Phobius"/>
    </source>
</evidence>
<dbReference type="SMART" id="SM00219">
    <property type="entry name" value="TyrKc"/>
    <property type="match status" value="1"/>
</dbReference>
<dbReference type="PANTHER" id="PTHR24416:SF628">
    <property type="entry name" value="TYROSINE-PROTEIN KINASE MER-LIKE"/>
    <property type="match status" value="1"/>
</dbReference>
<dbReference type="SUPFAM" id="SSF56112">
    <property type="entry name" value="Protein kinase-like (PK-like)"/>
    <property type="match status" value="1"/>
</dbReference>
<keyword evidence="3 10" id="KW-0547">Nucleotide-binding</keyword>
<organism evidence="15">
    <name type="scientific">Ephydatia fluviatilis</name>
    <dbReference type="NCBI Taxonomy" id="31330"/>
    <lineage>
        <taxon>Eukaryota</taxon>
        <taxon>Metazoa</taxon>
        <taxon>Porifera</taxon>
        <taxon>Demospongiae</taxon>
        <taxon>Heteroscleromorpha</taxon>
        <taxon>Spongillida</taxon>
        <taxon>Spongillidae</taxon>
        <taxon>Ephydatia</taxon>
    </lineage>
</organism>
<evidence type="ECO:0000259" key="14">
    <source>
        <dbReference type="PROSITE" id="PS50038"/>
    </source>
</evidence>
<evidence type="ECO:0000256" key="6">
    <source>
        <dbReference type="ARBA" id="ARBA00023137"/>
    </source>
</evidence>
<keyword evidence="11" id="KW-1133">Transmembrane helix</keyword>
<dbReference type="InterPro" id="IPR017441">
    <property type="entry name" value="Protein_kinase_ATP_BS"/>
</dbReference>
<evidence type="ECO:0000256" key="2">
    <source>
        <dbReference type="ARBA" id="ARBA00022679"/>
    </source>
</evidence>
<keyword evidence="11" id="KW-0812">Transmembrane</keyword>
<dbReference type="InterPro" id="IPR036790">
    <property type="entry name" value="Frizzled_dom_sf"/>
</dbReference>
<feature type="signal peptide" evidence="12">
    <location>
        <begin position="1"/>
        <end position="27"/>
    </location>
</feature>
<dbReference type="InterPro" id="IPR020067">
    <property type="entry name" value="Frizzled_dom"/>
</dbReference>
<keyword evidence="4 15" id="KW-0418">Kinase</keyword>
<feature type="binding site" evidence="10">
    <location>
        <position position="621"/>
    </location>
    <ligand>
        <name>ATP</name>
        <dbReference type="ChEBI" id="CHEBI:30616"/>
    </ligand>
</feature>
<evidence type="ECO:0000256" key="7">
    <source>
        <dbReference type="ARBA" id="ARBA00023157"/>
    </source>
</evidence>
<dbReference type="InterPro" id="IPR000719">
    <property type="entry name" value="Prot_kinase_dom"/>
</dbReference>
<dbReference type="PROSITE" id="PS50011">
    <property type="entry name" value="PROTEIN_KINASE_DOM"/>
    <property type="match status" value="1"/>
</dbReference>
<dbReference type="InterPro" id="IPR011009">
    <property type="entry name" value="Kinase-like_dom_sf"/>
</dbReference>
<dbReference type="PROSITE" id="PS00107">
    <property type="entry name" value="PROTEIN_KINASE_ATP"/>
    <property type="match status" value="1"/>
</dbReference>
<evidence type="ECO:0000256" key="8">
    <source>
        <dbReference type="ARBA" id="ARBA00051243"/>
    </source>
</evidence>
<dbReference type="Gene3D" id="1.10.2000.10">
    <property type="entry name" value="Frizzled cysteine-rich domain"/>
    <property type="match status" value="3"/>
</dbReference>
<dbReference type="PANTHER" id="PTHR24416">
    <property type="entry name" value="TYROSINE-PROTEIN KINASE RECEPTOR"/>
    <property type="match status" value="1"/>
</dbReference>
<keyword evidence="12" id="KW-0732">Signal</keyword>
<dbReference type="PROSITE" id="PS50038">
    <property type="entry name" value="FZ"/>
    <property type="match status" value="3"/>
</dbReference>
<feature type="domain" description="FZ" evidence="14">
    <location>
        <begin position="27"/>
        <end position="173"/>
    </location>
</feature>
<feature type="domain" description="Protein kinase" evidence="13">
    <location>
        <begin position="589"/>
        <end position="861"/>
    </location>
</feature>
<dbReference type="InterPro" id="IPR001245">
    <property type="entry name" value="Ser-Thr/Tyr_kinase_cat_dom"/>
</dbReference>
<evidence type="ECO:0000256" key="1">
    <source>
        <dbReference type="ARBA" id="ARBA00004167"/>
    </source>
</evidence>
<dbReference type="GO" id="GO:0006909">
    <property type="term" value="P:phagocytosis"/>
    <property type="evidence" value="ECO:0007669"/>
    <property type="project" value="TreeGrafter"/>
</dbReference>
<dbReference type="GO" id="GO:0004714">
    <property type="term" value="F:transmembrane receptor protein tyrosine kinase activity"/>
    <property type="evidence" value="ECO:0007669"/>
    <property type="project" value="UniProtKB-EC"/>
</dbReference>
<proteinExistence type="evidence at transcript level"/>
<dbReference type="FunFam" id="1.10.510.10:FF:000554">
    <property type="entry name" value="Predicted protein"/>
    <property type="match status" value="1"/>
</dbReference>
<dbReference type="AlphaFoldDB" id="Q7YXV8"/>
<feature type="transmembrane region" description="Helical" evidence="11">
    <location>
        <begin position="508"/>
        <end position="532"/>
    </location>
</feature>
<dbReference type="CDD" id="cd00192">
    <property type="entry name" value="PTKc"/>
    <property type="match status" value="1"/>
</dbReference>
<dbReference type="GO" id="GO:0016477">
    <property type="term" value="P:cell migration"/>
    <property type="evidence" value="ECO:0007669"/>
    <property type="project" value="TreeGrafter"/>
</dbReference>
<evidence type="ECO:0000256" key="3">
    <source>
        <dbReference type="ARBA" id="ARBA00022741"/>
    </source>
</evidence>
<comment type="caution">
    <text evidence="9">Lacks conserved residue(s) required for the propagation of feature annotation.</text>
</comment>
<feature type="domain" description="FZ" evidence="14">
    <location>
        <begin position="186"/>
        <end position="330"/>
    </location>
</feature>
<sequence length="865" mass="96076">MIREASKSLVMCTCLWIISGGFYSTKAQKLTCLQVPSTSPCANGLENQRPNYYSYQKLPDELYSSDDLIALVLAFFGTDTECGQVIKGLYCAVAYAPCDTKTGQPIKACSESCQFIRDVANGSRCQKEVALIQKYSNEDDVRDGLNRINCSDPTSYFFGDSSQGFSNSTCYNLFDVSSSPAPGTDSTPLSCIKVPSSSLCESGLEKQRPNYYINQKRTDELYFSNELIALFQANFDNKSECGQFIKGFFCAIDYAPCDNKTGQPLKICSSSCQFIASVANGLQCQNEMAVLQIISISVREALNQLNCSVSMPYYYGNSSLGFSNTTCYNLSDMMPTEPTLPTNNRPLVCSKIPSTSLCGSGLEKQRPNYYLPQAYPFGLSITNELINLTHSEITSDCSQLLKGILCAVAYAPCDNTTAQPLEMCSESCQLLRSITDGRLCKEDLTSLLQSSDTPDALNRTLHAINCSTTHFNADGSLWFSNSTCYNVIDTLSSTTSEPTITIGDHTEIVMIAAPIVGSAFVLILLLTTVYFIKKLKKGNRSKPYWTRDPVLEWGSTATMQEPKLRLTDDELQYYKGLFKDSLITYSQLQCDKDPIGEGAFGKVYKGLLTQAESSVEHVAIKTIKIFAGIESIRSFFTECASMTSFRHPNIIELFGMCFDAPDGTPLMVLPFMINGNLKSYLVKSRNPLSEKPDIFPNELGLAVMTKMCTDIARGMSYFVDQRFVHRDLAARNCLLDHDLTVKIGDFGLARNVYMTGYYKASTRAALPVKWMAPEMLRDGISNEKTDVWAYGVTCWEVFSLGSTPYPGVDNHLVLEHLMKGFRLAKPFLCFEKNYQILQRCWSNNPGDRPCFSQILNEMEALVNVP</sequence>
<evidence type="ECO:0000256" key="9">
    <source>
        <dbReference type="PROSITE-ProRule" id="PRU00090"/>
    </source>
</evidence>
<dbReference type="PRINTS" id="PR00109">
    <property type="entry name" value="TYRKINASE"/>
</dbReference>
<dbReference type="GO" id="GO:0007169">
    <property type="term" value="P:cell surface receptor protein tyrosine kinase signaling pathway"/>
    <property type="evidence" value="ECO:0007669"/>
    <property type="project" value="TreeGrafter"/>
</dbReference>
<dbReference type="InterPro" id="IPR050122">
    <property type="entry name" value="RTK"/>
</dbReference>
<keyword evidence="6" id="KW-0829">Tyrosine-protein kinase</keyword>
<comment type="subcellular location">
    <subcellularLocation>
        <location evidence="1">Membrane</location>
        <topology evidence="1">Single-pass membrane protein</topology>
    </subcellularLocation>
</comment>
<feature type="domain" description="FZ" evidence="14">
    <location>
        <begin position="344"/>
        <end position="487"/>
    </location>
</feature>
<reference evidence="15" key="1">
    <citation type="journal article" date="1999" name="J. Mol. Evol.">
        <title>Extensive gene duplication in the early evolution of animals before the parazoan-eumetazoan split demonstrated by G proteins and protein tyrosine kinases from sponge and hydra.</title>
        <authorList>
            <person name="Suga H."/>
            <person name="Koyanagi M."/>
            <person name="Hoshiyama D."/>
            <person name="Ono K."/>
            <person name="Iwabe N."/>
            <person name="Kuma K."/>
            <person name="Miyata T."/>
        </authorList>
    </citation>
    <scope>NUCLEOTIDE SEQUENCE</scope>
</reference>
<dbReference type="SUPFAM" id="SSF63501">
    <property type="entry name" value="Frizzled cysteine-rich domain"/>
    <property type="match status" value="2"/>
</dbReference>
<dbReference type="GO" id="GO:0005524">
    <property type="term" value="F:ATP binding"/>
    <property type="evidence" value="ECO:0007669"/>
    <property type="project" value="UniProtKB-UniRule"/>
</dbReference>
<dbReference type="Pfam" id="PF07714">
    <property type="entry name" value="PK_Tyr_Ser-Thr"/>
    <property type="match status" value="1"/>
</dbReference>
<feature type="chain" id="PRO_5004296767" evidence="12">
    <location>
        <begin position="28"/>
        <end position="865"/>
    </location>
</feature>
<dbReference type="InterPro" id="IPR008266">
    <property type="entry name" value="Tyr_kinase_AS"/>
</dbReference>
<gene>
    <name evidence="15" type="primary">EfPTK3</name>
</gene>
<dbReference type="GO" id="GO:0043235">
    <property type="term" value="C:receptor complex"/>
    <property type="evidence" value="ECO:0007669"/>
    <property type="project" value="TreeGrafter"/>
</dbReference>
<dbReference type="InterPro" id="IPR020635">
    <property type="entry name" value="Tyr_kinase_cat_dom"/>
</dbReference>
<keyword evidence="5 10" id="KW-0067">ATP-binding</keyword>
<dbReference type="Gene3D" id="1.10.510.10">
    <property type="entry name" value="Transferase(Phosphotransferase) domain 1"/>
    <property type="match status" value="1"/>
</dbReference>
<dbReference type="PROSITE" id="PS00109">
    <property type="entry name" value="PROTEIN_KINASE_TYR"/>
    <property type="match status" value="1"/>
</dbReference>
<name>Q7YXV8_9METZ</name>
<comment type="catalytic activity">
    <reaction evidence="8">
        <text>L-tyrosyl-[protein] + ATP = O-phospho-L-tyrosyl-[protein] + ADP + H(+)</text>
        <dbReference type="Rhea" id="RHEA:10596"/>
        <dbReference type="Rhea" id="RHEA-COMP:10136"/>
        <dbReference type="Rhea" id="RHEA-COMP:20101"/>
        <dbReference type="ChEBI" id="CHEBI:15378"/>
        <dbReference type="ChEBI" id="CHEBI:30616"/>
        <dbReference type="ChEBI" id="CHEBI:46858"/>
        <dbReference type="ChEBI" id="CHEBI:61978"/>
        <dbReference type="ChEBI" id="CHEBI:456216"/>
        <dbReference type="EC" id="2.7.10.1"/>
    </reaction>
</comment>
<evidence type="ECO:0000313" key="15">
    <source>
        <dbReference type="EMBL" id="BAA81711.3"/>
    </source>
</evidence>